<keyword evidence="3" id="KW-1185">Reference proteome</keyword>
<reference evidence="2 3" key="1">
    <citation type="submission" date="2023-01" db="EMBL/GenBank/DDBJ databases">
        <title>Analysis of 21 Apiospora genomes using comparative genomics revels a genus with tremendous synthesis potential of carbohydrate active enzymes and secondary metabolites.</title>
        <authorList>
            <person name="Sorensen T."/>
        </authorList>
    </citation>
    <scope>NUCLEOTIDE SEQUENCE [LARGE SCALE GENOMIC DNA]</scope>
    <source>
        <strain evidence="2 3">CBS 33761</strain>
    </source>
</reference>
<protein>
    <submittedName>
        <fullName evidence="2">Uncharacterized protein</fullName>
    </submittedName>
</protein>
<proteinExistence type="predicted"/>
<dbReference type="EMBL" id="JAQQWK010000014">
    <property type="protein sequence ID" value="KAK8016063.1"/>
    <property type="molecule type" value="Genomic_DNA"/>
</dbReference>
<organism evidence="2 3">
    <name type="scientific">Apiospora rasikravindrae</name>
    <dbReference type="NCBI Taxonomy" id="990691"/>
    <lineage>
        <taxon>Eukaryota</taxon>
        <taxon>Fungi</taxon>
        <taxon>Dikarya</taxon>
        <taxon>Ascomycota</taxon>
        <taxon>Pezizomycotina</taxon>
        <taxon>Sordariomycetes</taxon>
        <taxon>Xylariomycetidae</taxon>
        <taxon>Amphisphaeriales</taxon>
        <taxon>Apiosporaceae</taxon>
        <taxon>Apiospora</taxon>
    </lineage>
</organism>
<evidence type="ECO:0000313" key="2">
    <source>
        <dbReference type="EMBL" id="KAK8016063.1"/>
    </source>
</evidence>
<dbReference type="Pfam" id="PF20246">
    <property type="entry name" value="DUF6601"/>
    <property type="match status" value="1"/>
</dbReference>
<evidence type="ECO:0000313" key="3">
    <source>
        <dbReference type="Proteomes" id="UP001444661"/>
    </source>
</evidence>
<accession>A0ABR1RMA5</accession>
<keyword evidence="1" id="KW-0812">Transmembrane</keyword>
<keyword evidence="1" id="KW-1133">Transmembrane helix</keyword>
<name>A0ABR1RMA5_9PEZI</name>
<comment type="caution">
    <text evidence="2">The sequence shown here is derived from an EMBL/GenBank/DDBJ whole genome shotgun (WGS) entry which is preliminary data.</text>
</comment>
<gene>
    <name evidence="2" type="ORF">PG993_014252</name>
</gene>
<keyword evidence="1" id="KW-0472">Membrane</keyword>
<sequence length="264" mass="28853">MSVKPTPCTAMETSPMLALTKAVAVPGHGALINFQSGLSFSKRGLTSVLVKSREIDRNRSSKSMSQIRKLLLEPEPADDVVGAARTAEQALIDRCARIVNLAKPYWLNKEYGIHARSASEWRRACRYLASGTAYMLPWNLYGDFLRDNFAWLASTTVYIAVVLMVMQVGLATSLATNEAFQAASYGFTVFSILGPLVVMCLILATFLCIFVWNWVATVAFGKGRLTQIPASWNVMPKINPSGGAVKIHNVQISPDLGVLDPVPQ</sequence>
<dbReference type="InterPro" id="IPR046536">
    <property type="entry name" value="DUF6601"/>
</dbReference>
<feature type="transmembrane region" description="Helical" evidence="1">
    <location>
        <begin position="149"/>
        <end position="170"/>
    </location>
</feature>
<dbReference type="Proteomes" id="UP001444661">
    <property type="component" value="Unassembled WGS sequence"/>
</dbReference>
<evidence type="ECO:0000256" key="1">
    <source>
        <dbReference type="SAM" id="Phobius"/>
    </source>
</evidence>
<feature type="transmembrane region" description="Helical" evidence="1">
    <location>
        <begin position="182"/>
        <end position="215"/>
    </location>
</feature>